<evidence type="ECO:0000256" key="1">
    <source>
        <dbReference type="ARBA" id="ARBA00006835"/>
    </source>
</evidence>
<dbReference type="Gene3D" id="2.40.270.10">
    <property type="entry name" value="DNA-directed RNA polymerase, subunit 2, domain 6"/>
    <property type="match status" value="1"/>
</dbReference>
<comment type="similarity">
    <text evidence="1">Belongs to the RNA polymerase beta chain family.</text>
</comment>
<dbReference type="GO" id="GO:0000428">
    <property type="term" value="C:DNA-directed RNA polymerase complex"/>
    <property type="evidence" value="ECO:0007669"/>
    <property type="project" value="UniProtKB-KW"/>
</dbReference>
<reference evidence="8" key="1">
    <citation type="submission" date="2017-02" db="UniProtKB">
        <authorList>
            <consortium name="WormBaseParasite"/>
        </authorList>
    </citation>
    <scope>IDENTIFICATION</scope>
</reference>
<feature type="domain" description="DNA-directed RNA polymerase subunit 2 hybrid-binding" evidence="7">
    <location>
        <begin position="26"/>
        <end position="152"/>
    </location>
</feature>
<dbReference type="Gene3D" id="2.40.50.150">
    <property type="match status" value="1"/>
</dbReference>
<evidence type="ECO:0000256" key="4">
    <source>
        <dbReference type="ARBA" id="ARBA00022679"/>
    </source>
</evidence>
<dbReference type="GO" id="GO:0006351">
    <property type="term" value="P:DNA-templated transcription"/>
    <property type="evidence" value="ECO:0007669"/>
    <property type="project" value="InterPro"/>
</dbReference>
<proteinExistence type="inferred from homology"/>
<dbReference type="InterPro" id="IPR014724">
    <property type="entry name" value="RNA_pol_RPB2_OB-fold"/>
</dbReference>
<dbReference type="GO" id="GO:0032549">
    <property type="term" value="F:ribonucleoside binding"/>
    <property type="evidence" value="ECO:0007669"/>
    <property type="project" value="InterPro"/>
</dbReference>
<dbReference type="InterPro" id="IPR037033">
    <property type="entry name" value="DNA-dir_RNAP_su2_hyb_sf"/>
</dbReference>
<dbReference type="InterPro" id="IPR015712">
    <property type="entry name" value="DNA-dir_RNA_pol_su2"/>
</dbReference>
<sequence length="153" mass="16981">LTGIFRVNLVESRGGSCSSVFMADPKTKYPSIGEDGLPIPGRLYQLDDPYYTVLSLDTGTYRTQKFHSVEPAFCGLVRIVEEGAIGNGKCHALIQWRIQRNPIIGDKFASRHGQKGINSFLWPAESMPFSETGMMPDIIFNPHGFPSRMTIGE</sequence>
<evidence type="ECO:0000256" key="5">
    <source>
        <dbReference type="ARBA" id="ARBA00022695"/>
    </source>
</evidence>
<evidence type="ECO:0000313" key="8">
    <source>
        <dbReference type="WBParaSite" id="ASIM_0000848401-mRNA-1"/>
    </source>
</evidence>
<evidence type="ECO:0000256" key="6">
    <source>
        <dbReference type="ARBA" id="ARBA00023163"/>
    </source>
</evidence>
<organism evidence="8">
    <name type="scientific">Anisakis simplex</name>
    <name type="common">Herring worm</name>
    <dbReference type="NCBI Taxonomy" id="6269"/>
    <lineage>
        <taxon>Eukaryota</taxon>
        <taxon>Metazoa</taxon>
        <taxon>Ecdysozoa</taxon>
        <taxon>Nematoda</taxon>
        <taxon>Chromadorea</taxon>
        <taxon>Rhabditida</taxon>
        <taxon>Spirurina</taxon>
        <taxon>Ascaridomorpha</taxon>
        <taxon>Ascaridoidea</taxon>
        <taxon>Anisakidae</taxon>
        <taxon>Anisakis</taxon>
        <taxon>Anisakis simplex complex</taxon>
    </lineage>
</organism>
<dbReference type="Pfam" id="PF00562">
    <property type="entry name" value="RNA_pol_Rpb2_6"/>
    <property type="match status" value="1"/>
</dbReference>
<evidence type="ECO:0000256" key="2">
    <source>
        <dbReference type="ARBA" id="ARBA00012418"/>
    </source>
</evidence>
<protein>
    <recommendedName>
        <fullName evidence="2">DNA-directed RNA polymerase</fullName>
        <ecNumber evidence="2">2.7.7.6</ecNumber>
    </recommendedName>
</protein>
<keyword evidence="6" id="KW-0804">Transcription</keyword>
<dbReference type="SUPFAM" id="SSF64484">
    <property type="entry name" value="beta and beta-prime subunits of DNA dependent RNA-polymerase"/>
    <property type="match status" value="1"/>
</dbReference>
<evidence type="ECO:0000259" key="7">
    <source>
        <dbReference type="Pfam" id="PF00562"/>
    </source>
</evidence>
<dbReference type="GO" id="GO:0003677">
    <property type="term" value="F:DNA binding"/>
    <property type="evidence" value="ECO:0007669"/>
    <property type="project" value="InterPro"/>
</dbReference>
<evidence type="ECO:0000256" key="3">
    <source>
        <dbReference type="ARBA" id="ARBA00022478"/>
    </source>
</evidence>
<dbReference type="InterPro" id="IPR007121">
    <property type="entry name" value="RNA_pol_bsu_CS"/>
</dbReference>
<keyword evidence="5" id="KW-0548">Nucleotidyltransferase</keyword>
<dbReference type="EC" id="2.7.7.6" evidence="2"/>
<keyword evidence="3" id="KW-0240">DNA-directed RNA polymerase</keyword>
<name>A0A0M3JLF3_ANISI</name>
<dbReference type="PROSITE" id="PS01166">
    <property type="entry name" value="RNA_POL_BETA"/>
    <property type="match status" value="1"/>
</dbReference>
<dbReference type="GO" id="GO:0003899">
    <property type="term" value="F:DNA-directed RNA polymerase activity"/>
    <property type="evidence" value="ECO:0007669"/>
    <property type="project" value="UniProtKB-EC"/>
</dbReference>
<dbReference type="InterPro" id="IPR007120">
    <property type="entry name" value="DNA-dir_RNAP_su2_dom"/>
</dbReference>
<keyword evidence="4" id="KW-0808">Transferase</keyword>
<dbReference type="AlphaFoldDB" id="A0A0M3JLF3"/>
<dbReference type="WBParaSite" id="ASIM_0000848401-mRNA-1">
    <property type="protein sequence ID" value="ASIM_0000848401-mRNA-1"/>
    <property type="gene ID" value="ASIM_0000848401"/>
</dbReference>
<accession>A0A0M3JLF3</accession>
<dbReference type="PANTHER" id="PTHR20856">
    <property type="entry name" value="DNA-DIRECTED RNA POLYMERASE I SUBUNIT 2"/>
    <property type="match status" value="1"/>
</dbReference>